<feature type="compositionally biased region" description="Basic and acidic residues" evidence="1">
    <location>
        <begin position="1"/>
        <end position="12"/>
    </location>
</feature>
<reference evidence="2 3" key="1">
    <citation type="submission" date="2018-05" db="EMBL/GenBank/DDBJ databases">
        <title>Zavarzinia sp. HR-AS.</title>
        <authorList>
            <person name="Lee Y."/>
            <person name="Jeon C.O."/>
        </authorList>
    </citation>
    <scope>NUCLEOTIDE SEQUENCE [LARGE SCALE GENOMIC DNA]</scope>
    <source>
        <strain evidence="2 3">HR-AS</strain>
    </source>
</reference>
<gene>
    <name evidence="2" type="ORF">DKG74_14805</name>
</gene>
<organism evidence="2 3">
    <name type="scientific">Zavarzinia aquatilis</name>
    <dbReference type="NCBI Taxonomy" id="2211142"/>
    <lineage>
        <taxon>Bacteria</taxon>
        <taxon>Pseudomonadati</taxon>
        <taxon>Pseudomonadota</taxon>
        <taxon>Alphaproteobacteria</taxon>
        <taxon>Rhodospirillales</taxon>
        <taxon>Zavarziniaceae</taxon>
        <taxon>Zavarzinia</taxon>
    </lineage>
</organism>
<name>A0A317E3V0_9PROT</name>
<keyword evidence="3" id="KW-1185">Reference proteome</keyword>
<proteinExistence type="predicted"/>
<dbReference type="OrthoDB" id="9772295at2"/>
<evidence type="ECO:0008006" key="4">
    <source>
        <dbReference type="Google" id="ProtNLM"/>
    </source>
</evidence>
<comment type="caution">
    <text evidence="2">The sequence shown here is derived from an EMBL/GenBank/DDBJ whole genome shotgun (WGS) entry which is preliminary data.</text>
</comment>
<dbReference type="InterPro" id="IPR014917">
    <property type="entry name" value="DUF1800"/>
</dbReference>
<protein>
    <recommendedName>
        <fullName evidence="4">DUF1800 domain-containing protein</fullName>
    </recommendedName>
</protein>
<dbReference type="Proteomes" id="UP000245461">
    <property type="component" value="Unassembled WGS sequence"/>
</dbReference>
<sequence>MAEGRDRQEDAPLLRQRSVRRLQQAGSDAAVLRRNPRPRRQGVAVPAQEQGRRQGARQTADPLILHRIETDTKNAAGDELLRRFSVDPVSPQTEKRMSRDAFIAANRFGLGARPGELSALAGDPRGALLEQLKATPVPTDLPDTAGALEIAGSRRAMTAGTTMDANDDGRPDNPIRDLYLREVTARFARCVASTAPLRDRLVLFWSNHFTVSVARSGVVPLAGVFEREAIAPHVTGRFADLLTAATLHPAMLTYLDQYRSIGPDSKIGQRKDVGLNENLGREVLELHTLGVDGGYGQDDVIALARILTGWTATTDKGGVAKRFGFDPNRHQPGDKMLVGTKIKEGGEQETHDALAMLARHPSTAKHLATKLVRHFVADDPPAAAVDHIASVYLQSDGDLAAVTRAVIALDSAWTDPLAKMKTPWELAVAMARALGGDGLMVDGPALFRRLRSLGQPPFGAPSPAGWPDRAPDWLGPDALMRRIDLGADIAGKQAGGTDLASLIDATIAPLLSPSKAQFIKGAGDRASGVAMVFASPEFQQR</sequence>
<dbReference type="EMBL" id="QGLE01000008">
    <property type="protein sequence ID" value="PWR21262.1"/>
    <property type="molecule type" value="Genomic_DNA"/>
</dbReference>
<evidence type="ECO:0000256" key="1">
    <source>
        <dbReference type="SAM" id="MobiDB-lite"/>
    </source>
</evidence>
<evidence type="ECO:0000313" key="2">
    <source>
        <dbReference type="EMBL" id="PWR21262.1"/>
    </source>
</evidence>
<dbReference type="AlphaFoldDB" id="A0A317E3V0"/>
<feature type="compositionally biased region" description="Low complexity" evidence="1">
    <location>
        <begin position="13"/>
        <end position="24"/>
    </location>
</feature>
<evidence type="ECO:0000313" key="3">
    <source>
        <dbReference type="Proteomes" id="UP000245461"/>
    </source>
</evidence>
<feature type="region of interest" description="Disordered" evidence="1">
    <location>
        <begin position="1"/>
        <end position="60"/>
    </location>
</feature>
<dbReference type="Pfam" id="PF08811">
    <property type="entry name" value="DUF1800"/>
    <property type="match status" value="1"/>
</dbReference>
<accession>A0A317E3V0</accession>